<dbReference type="SUPFAM" id="SSF52821">
    <property type="entry name" value="Rhodanese/Cell cycle control phosphatase"/>
    <property type="match status" value="1"/>
</dbReference>
<keyword evidence="4" id="KW-0904">Protein phosphatase</keyword>
<dbReference type="InterPro" id="IPR000387">
    <property type="entry name" value="Tyr_Pase_dom"/>
</dbReference>
<evidence type="ECO:0000256" key="5">
    <source>
        <dbReference type="SAM" id="MobiDB-lite"/>
    </source>
</evidence>
<sequence length="834" mass="94412">MGIQDVIGPIQCGITPQGISAMSCPVSVVSVHQLASVIRNRMEHVLIIDSRSFIEHNTCHIAASVNVCCSKIVKRRLQQDKLSVTELLIHTCHCDVNEDLEVVVYDQATENVENLSVDSFIVILLKKLQLVFRCVNLLAGGFEEFHRQYPGLCEDKTRKCPALTSLSQPCLPIANQGPTRILPFLYLGSQFDAVDKELLRDHSITYVLNVSTSCPQPDFIPESHFMRIPVSDTYSEKLLPYFPKAFHFLDKVRQGNGCVLVHCLAGISRSPTVAIAYVMQHLRLSSDDGYRYVKSKRPTISPNFNFLGQLLEYEKQLRRENILDTRQEVKSAPPLCSQKRVCRTDMRTSKLSLNISSQNNEASNIFIPPKSGDQSPTTALAKLSFDVPKSTAEENHPRTPDFKQFRSKSCYGDWLRDIDETRKPKEMNVTTAPKVLSPVKEIKCDALISEISTGGIDLKAIGNARQKIAYGNSDEKHGDPSTQFSVEKYRSIYSSNKEERFSLQTLSHQSYSSSKGAEFFKSKQKANSNLLQQNEMKKLQSECSKKHISMIRSKELVLKKEQTESYLVFRGSDFQPKASSLHPLSFNVDSYKRSDSMETSGFGSESSDCFDNASESRKKPEHFHFNIDLEELEDDAILLKDGAPDRSFFPLSIPDIAASEWSTNLKSPLSPSESHLLEDLEMERDMCKTEPSSPRGSSLLSEDPDSFHDSGVTISPGCVWPRKRVANFDARLNVKRDKLKYEHFTEIRTWWFPLQRDDRKSVNQFSDSGLYRVQSCPGMLSHTSSNTIQKHSHFCSKPQERISHESCPDVGRSFEVHSHRLKEFRRNVHSILVS</sequence>
<dbReference type="EMBL" id="BPLQ01006342">
    <property type="protein sequence ID" value="GIY21731.1"/>
    <property type="molecule type" value="Genomic_DNA"/>
</dbReference>
<proteinExistence type="inferred from homology"/>
<dbReference type="PRINTS" id="PR01764">
    <property type="entry name" value="MAPKPHPHTASE"/>
</dbReference>
<dbReference type="AlphaFoldDB" id="A0AAV4RN51"/>
<dbReference type="GO" id="GO:0005737">
    <property type="term" value="C:cytoplasm"/>
    <property type="evidence" value="ECO:0007669"/>
    <property type="project" value="TreeGrafter"/>
</dbReference>
<dbReference type="PROSITE" id="PS00383">
    <property type="entry name" value="TYR_PHOSPHATASE_1"/>
    <property type="match status" value="1"/>
</dbReference>
<dbReference type="EC" id="3.1.3.48" evidence="2"/>
<feature type="domain" description="Tyrosine specific protein phosphatases" evidence="7">
    <location>
        <begin position="246"/>
        <end position="300"/>
    </location>
</feature>
<dbReference type="SMART" id="SM00450">
    <property type="entry name" value="RHOD"/>
    <property type="match status" value="1"/>
</dbReference>
<feature type="domain" description="Tyrosine-protein phosphatase" evidence="6">
    <location>
        <begin position="177"/>
        <end position="319"/>
    </location>
</feature>
<comment type="similarity">
    <text evidence="1">Belongs to the protein-tyrosine phosphatase family. Non-receptor class dual specificity subfamily.</text>
</comment>
<dbReference type="SUPFAM" id="SSF52799">
    <property type="entry name" value="(Phosphotyrosine protein) phosphatases II"/>
    <property type="match status" value="1"/>
</dbReference>
<dbReference type="GO" id="GO:0017017">
    <property type="term" value="F:MAP kinase tyrosine/serine/threonine phosphatase activity"/>
    <property type="evidence" value="ECO:0007669"/>
    <property type="project" value="InterPro"/>
</dbReference>
<feature type="region of interest" description="Disordered" evidence="5">
    <location>
        <begin position="685"/>
        <end position="706"/>
    </location>
</feature>
<dbReference type="CDD" id="cd01446">
    <property type="entry name" value="DSP_MapKP"/>
    <property type="match status" value="1"/>
</dbReference>
<dbReference type="InterPro" id="IPR001763">
    <property type="entry name" value="Rhodanese-like_dom"/>
</dbReference>
<evidence type="ECO:0000313" key="10">
    <source>
        <dbReference type="Proteomes" id="UP001054837"/>
    </source>
</evidence>
<dbReference type="PROSITE" id="PS50054">
    <property type="entry name" value="TYR_PHOSPHATASE_DUAL"/>
    <property type="match status" value="1"/>
</dbReference>
<dbReference type="InterPro" id="IPR016130">
    <property type="entry name" value="Tyr_Pase_AS"/>
</dbReference>
<dbReference type="PANTHER" id="PTHR10159:SF533">
    <property type="entry name" value="TYROSINE-PROTEIN PHOSPHATASE VHP-1"/>
    <property type="match status" value="1"/>
</dbReference>
<reference evidence="9 10" key="1">
    <citation type="submission" date="2021-06" db="EMBL/GenBank/DDBJ databases">
        <title>Caerostris darwini draft genome.</title>
        <authorList>
            <person name="Kono N."/>
            <person name="Arakawa K."/>
        </authorList>
    </citation>
    <scope>NUCLEOTIDE SEQUENCE [LARGE SCALE GENOMIC DNA]</scope>
</reference>
<dbReference type="FunFam" id="3.40.250.10:FF:000020">
    <property type="entry name" value="Dual specificity protein phosphatase 8"/>
    <property type="match status" value="1"/>
</dbReference>
<evidence type="ECO:0000256" key="2">
    <source>
        <dbReference type="ARBA" id="ARBA00013064"/>
    </source>
</evidence>
<evidence type="ECO:0000256" key="3">
    <source>
        <dbReference type="ARBA" id="ARBA00022801"/>
    </source>
</evidence>
<dbReference type="GO" id="GO:0033550">
    <property type="term" value="F:MAP kinase tyrosine phosphatase activity"/>
    <property type="evidence" value="ECO:0007669"/>
    <property type="project" value="TreeGrafter"/>
</dbReference>
<dbReference type="GO" id="GO:0008330">
    <property type="term" value="F:protein tyrosine/threonine phosphatase activity"/>
    <property type="evidence" value="ECO:0007669"/>
    <property type="project" value="TreeGrafter"/>
</dbReference>
<dbReference type="InterPro" id="IPR036873">
    <property type="entry name" value="Rhodanese-like_dom_sf"/>
</dbReference>
<dbReference type="CDD" id="cd14568">
    <property type="entry name" value="DSP_MKP_classIII"/>
    <property type="match status" value="1"/>
</dbReference>
<dbReference type="PROSITE" id="PS50206">
    <property type="entry name" value="RHODANESE_3"/>
    <property type="match status" value="1"/>
</dbReference>
<dbReference type="Pfam" id="PF00581">
    <property type="entry name" value="Rhodanese"/>
    <property type="match status" value="1"/>
</dbReference>
<evidence type="ECO:0000259" key="6">
    <source>
        <dbReference type="PROSITE" id="PS50054"/>
    </source>
</evidence>
<keyword evidence="3" id="KW-0378">Hydrolase</keyword>
<evidence type="ECO:0000259" key="8">
    <source>
        <dbReference type="PROSITE" id="PS50206"/>
    </source>
</evidence>
<protein>
    <recommendedName>
        <fullName evidence="2">protein-tyrosine-phosphatase</fullName>
        <ecNumber evidence="2">3.1.3.48</ecNumber>
    </recommendedName>
</protein>
<accession>A0AAV4RN51</accession>
<evidence type="ECO:0000259" key="7">
    <source>
        <dbReference type="PROSITE" id="PS50056"/>
    </source>
</evidence>
<dbReference type="PROSITE" id="PS50056">
    <property type="entry name" value="TYR_PHOSPHATASE_2"/>
    <property type="match status" value="1"/>
</dbReference>
<evidence type="ECO:0000256" key="1">
    <source>
        <dbReference type="ARBA" id="ARBA00008601"/>
    </source>
</evidence>
<dbReference type="Proteomes" id="UP001054837">
    <property type="component" value="Unassembled WGS sequence"/>
</dbReference>
<comment type="caution">
    <text evidence="9">The sequence shown here is derived from an EMBL/GenBank/DDBJ whole genome shotgun (WGS) entry which is preliminary data.</text>
</comment>
<dbReference type="Gene3D" id="3.90.190.10">
    <property type="entry name" value="Protein tyrosine phosphatase superfamily"/>
    <property type="match status" value="1"/>
</dbReference>
<feature type="domain" description="Rhodanese" evidence="8">
    <location>
        <begin position="41"/>
        <end position="154"/>
    </location>
</feature>
<dbReference type="Pfam" id="PF00782">
    <property type="entry name" value="DSPc"/>
    <property type="match status" value="1"/>
</dbReference>
<keyword evidence="10" id="KW-1185">Reference proteome</keyword>
<evidence type="ECO:0000256" key="4">
    <source>
        <dbReference type="ARBA" id="ARBA00022912"/>
    </source>
</evidence>
<organism evidence="9 10">
    <name type="scientific">Caerostris darwini</name>
    <dbReference type="NCBI Taxonomy" id="1538125"/>
    <lineage>
        <taxon>Eukaryota</taxon>
        <taxon>Metazoa</taxon>
        <taxon>Ecdysozoa</taxon>
        <taxon>Arthropoda</taxon>
        <taxon>Chelicerata</taxon>
        <taxon>Arachnida</taxon>
        <taxon>Araneae</taxon>
        <taxon>Araneomorphae</taxon>
        <taxon>Entelegynae</taxon>
        <taxon>Araneoidea</taxon>
        <taxon>Araneidae</taxon>
        <taxon>Caerostris</taxon>
    </lineage>
</organism>
<dbReference type="GO" id="GO:0043409">
    <property type="term" value="P:negative regulation of MAPK cascade"/>
    <property type="evidence" value="ECO:0007669"/>
    <property type="project" value="TreeGrafter"/>
</dbReference>
<dbReference type="PANTHER" id="PTHR10159">
    <property type="entry name" value="DUAL SPECIFICITY PROTEIN PHOSPHATASE"/>
    <property type="match status" value="1"/>
</dbReference>
<dbReference type="SMART" id="SM00195">
    <property type="entry name" value="DSPc"/>
    <property type="match status" value="1"/>
</dbReference>
<feature type="compositionally biased region" description="Polar residues" evidence="5">
    <location>
        <begin position="690"/>
        <end position="700"/>
    </location>
</feature>
<dbReference type="Gene3D" id="3.40.250.10">
    <property type="entry name" value="Rhodanese-like domain"/>
    <property type="match status" value="1"/>
</dbReference>
<dbReference type="InterPro" id="IPR000340">
    <property type="entry name" value="Dual-sp_phosphatase_cat-dom"/>
</dbReference>
<name>A0AAV4RN51_9ARAC</name>
<dbReference type="InterPro" id="IPR020422">
    <property type="entry name" value="TYR_PHOSPHATASE_DUAL_dom"/>
</dbReference>
<dbReference type="InterPro" id="IPR008343">
    <property type="entry name" value="MKP"/>
</dbReference>
<gene>
    <name evidence="9" type="primary">DUSP16</name>
    <name evidence="9" type="ORF">CDAR_291241</name>
</gene>
<evidence type="ECO:0000313" key="9">
    <source>
        <dbReference type="EMBL" id="GIY21731.1"/>
    </source>
</evidence>
<dbReference type="FunFam" id="3.90.190.10:FF:000208">
    <property type="entry name" value="Vh5 dual specificity phosphatase, putative"/>
    <property type="match status" value="1"/>
</dbReference>
<dbReference type="InterPro" id="IPR029021">
    <property type="entry name" value="Prot-tyrosine_phosphatase-like"/>
</dbReference>